<keyword evidence="3 7" id="KW-0812">Transmembrane</keyword>
<dbReference type="AlphaFoldDB" id="A0A6J6N6L3"/>
<protein>
    <submittedName>
        <fullName evidence="9">Unannotated protein</fullName>
    </submittedName>
</protein>
<comment type="subcellular location">
    <subcellularLocation>
        <location evidence="1">Membrane</location>
        <topology evidence="1">Multi-pass membrane protein</topology>
    </subcellularLocation>
</comment>
<evidence type="ECO:0000256" key="7">
    <source>
        <dbReference type="SAM" id="Phobius"/>
    </source>
</evidence>
<evidence type="ECO:0000256" key="6">
    <source>
        <dbReference type="ARBA" id="ARBA00023136"/>
    </source>
</evidence>
<organism evidence="9">
    <name type="scientific">freshwater metagenome</name>
    <dbReference type="NCBI Taxonomy" id="449393"/>
    <lineage>
        <taxon>unclassified sequences</taxon>
        <taxon>metagenomes</taxon>
        <taxon>ecological metagenomes</taxon>
    </lineage>
</organism>
<dbReference type="GO" id="GO:0016020">
    <property type="term" value="C:membrane"/>
    <property type="evidence" value="ECO:0007669"/>
    <property type="project" value="UniProtKB-SubCell"/>
</dbReference>
<proteinExistence type="inferred from homology"/>
<dbReference type="Gene3D" id="1.20.1540.10">
    <property type="entry name" value="Rhomboid-like"/>
    <property type="match status" value="1"/>
</dbReference>
<name>A0A6J6N6L3_9ZZZZ</name>
<feature type="domain" description="Peptidase S54 rhomboid" evidence="8">
    <location>
        <begin position="118"/>
        <end position="250"/>
    </location>
</feature>
<dbReference type="EMBL" id="CAEZXM010000029">
    <property type="protein sequence ID" value="CAB4681709.1"/>
    <property type="molecule type" value="Genomic_DNA"/>
</dbReference>
<dbReference type="SUPFAM" id="SSF57845">
    <property type="entry name" value="B-box zinc-binding domain"/>
    <property type="match status" value="1"/>
</dbReference>
<feature type="transmembrane region" description="Helical" evidence="7">
    <location>
        <begin position="120"/>
        <end position="144"/>
    </location>
</feature>
<feature type="transmembrane region" description="Helical" evidence="7">
    <location>
        <begin position="213"/>
        <end position="240"/>
    </location>
</feature>
<keyword evidence="6 7" id="KW-0472">Membrane</keyword>
<comment type="similarity">
    <text evidence="2">Belongs to the peptidase S54 family.</text>
</comment>
<evidence type="ECO:0000313" key="9">
    <source>
        <dbReference type="EMBL" id="CAB4681709.1"/>
    </source>
</evidence>
<evidence type="ECO:0000256" key="1">
    <source>
        <dbReference type="ARBA" id="ARBA00004141"/>
    </source>
</evidence>
<dbReference type="GO" id="GO:0004252">
    <property type="term" value="F:serine-type endopeptidase activity"/>
    <property type="evidence" value="ECO:0007669"/>
    <property type="project" value="InterPro"/>
</dbReference>
<dbReference type="Pfam" id="PF01694">
    <property type="entry name" value="Rhomboid"/>
    <property type="match status" value="1"/>
</dbReference>
<feature type="transmembrane region" description="Helical" evidence="7">
    <location>
        <begin position="156"/>
        <end position="176"/>
    </location>
</feature>
<evidence type="ECO:0000256" key="2">
    <source>
        <dbReference type="ARBA" id="ARBA00009045"/>
    </source>
</evidence>
<dbReference type="PANTHER" id="PTHR43731:SF14">
    <property type="entry name" value="PRESENILIN-ASSOCIATED RHOMBOID-LIKE PROTEIN, MITOCHONDRIAL"/>
    <property type="match status" value="1"/>
</dbReference>
<gene>
    <name evidence="9" type="ORF">UFOPK2366_00254</name>
</gene>
<keyword evidence="4" id="KW-0378">Hydrolase</keyword>
<evidence type="ECO:0000259" key="8">
    <source>
        <dbReference type="Pfam" id="PF01694"/>
    </source>
</evidence>
<keyword evidence="5 7" id="KW-1133">Transmembrane helix</keyword>
<sequence length="282" mass="29700">MSLPQPPILTRCYRHPDRETGRSCTRCGKPACSECLVQASVGSHCADCRKAAQPDIKTRVRYASAGQPTLVTSTIIAINVAVFFWVSAQDISTLAGGGNVSQAQFDLGLNRIVLGATHHWYQLITSGFIHFGFLHIGFNMYILWQLGQLLERTLGRGAFALLYFASLLGGSAGVLLLTDRGISGGASGAVFGLMAALAISMHRQGTNIFQTGIGRLLMLNLVFTFVIPGIAIGGHLGGVAAGGLCGAVMLAPKWKPVPKWAVYAAPVAVGLFAIAISVFAVG</sequence>
<dbReference type="InterPro" id="IPR050925">
    <property type="entry name" value="Rhomboid_protease_S54"/>
</dbReference>
<feature type="transmembrane region" description="Helical" evidence="7">
    <location>
        <begin position="260"/>
        <end position="281"/>
    </location>
</feature>
<evidence type="ECO:0000256" key="3">
    <source>
        <dbReference type="ARBA" id="ARBA00022692"/>
    </source>
</evidence>
<accession>A0A6J6N6L3</accession>
<dbReference type="SUPFAM" id="SSF144091">
    <property type="entry name" value="Rhomboid-like"/>
    <property type="match status" value="1"/>
</dbReference>
<feature type="transmembrane region" description="Helical" evidence="7">
    <location>
        <begin position="182"/>
        <end position="201"/>
    </location>
</feature>
<feature type="transmembrane region" description="Helical" evidence="7">
    <location>
        <begin position="69"/>
        <end position="88"/>
    </location>
</feature>
<dbReference type="InterPro" id="IPR022764">
    <property type="entry name" value="Peptidase_S54_rhomboid_dom"/>
</dbReference>
<dbReference type="PANTHER" id="PTHR43731">
    <property type="entry name" value="RHOMBOID PROTEASE"/>
    <property type="match status" value="1"/>
</dbReference>
<reference evidence="9" key="1">
    <citation type="submission" date="2020-05" db="EMBL/GenBank/DDBJ databases">
        <authorList>
            <person name="Chiriac C."/>
            <person name="Salcher M."/>
            <person name="Ghai R."/>
            <person name="Kavagutti S V."/>
        </authorList>
    </citation>
    <scope>NUCLEOTIDE SEQUENCE</scope>
</reference>
<evidence type="ECO:0000256" key="4">
    <source>
        <dbReference type="ARBA" id="ARBA00022801"/>
    </source>
</evidence>
<dbReference type="InterPro" id="IPR035952">
    <property type="entry name" value="Rhomboid-like_sf"/>
</dbReference>
<evidence type="ECO:0000256" key="5">
    <source>
        <dbReference type="ARBA" id="ARBA00022989"/>
    </source>
</evidence>